<organism evidence="2 3">
    <name type="scientific">Flavobacterium cupriresistens</name>
    <dbReference type="NCBI Taxonomy" id="2893885"/>
    <lineage>
        <taxon>Bacteria</taxon>
        <taxon>Pseudomonadati</taxon>
        <taxon>Bacteroidota</taxon>
        <taxon>Flavobacteriia</taxon>
        <taxon>Flavobacteriales</taxon>
        <taxon>Flavobacteriaceae</taxon>
        <taxon>Flavobacterium</taxon>
    </lineage>
</organism>
<evidence type="ECO:0000259" key="1">
    <source>
        <dbReference type="Pfam" id="PF00535"/>
    </source>
</evidence>
<feature type="domain" description="Glycosyltransferase 2-like" evidence="1">
    <location>
        <begin position="1"/>
        <end position="163"/>
    </location>
</feature>
<dbReference type="Proteomes" id="UP001273350">
    <property type="component" value="Unassembled WGS sequence"/>
</dbReference>
<name>A0ABU4RBZ4_9FLAO</name>
<dbReference type="SUPFAM" id="SSF53448">
    <property type="entry name" value="Nucleotide-diphospho-sugar transferases"/>
    <property type="match status" value="1"/>
</dbReference>
<dbReference type="RefSeq" id="WP_230003321.1">
    <property type="nucleotide sequence ID" value="NZ_CP087134.1"/>
</dbReference>
<dbReference type="PANTHER" id="PTHR22916">
    <property type="entry name" value="GLYCOSYLTRANSFERASE"/>
    <property type="match status" value="1"/>
</dbReference>
<dbReference type="Pfam" id="PF00535">
    <property type="entry name" value="Glycos_transf_2"/>
    <property type="match status" value="1"/>
</dbReference>
<keyword evidence="3" id="KW-1185">Reference proteome</keyword>
<comment type="caution">
    <text evidence="2">The sequence shown here is derived from an EMBL/GenBank/DDBJ whole genome shotgun (WGS) entry which is preliminary data.</text>
</comment>
<keyword evidence="2" id="KW-0328">Glycosyltransferase</keyword>
<dbReference type="EMBL" id="JAWXVI010000006">
    <property type="protein sequence ID" value="MDX6190115.1"/>
    <property type="molecule type" value="Genomic_DNA"/>
</dbReference>
<evidence type="ECO:0000313" key="3">
    <source>
        <dbReference type="Proteomes" id="UP001273350"/>
    </source>
</evidence>
<proteinExistence type="predicted"/>
<reference evidence="2 3" key="1">
    <citation type="submission" date="2023-11" db="EMBL/GenBank/DDBJ databases">
        <title>Unpublished Manusciprt.</title>
        <authorList>
            <person name="Saticioglu I.B."/>
            <person name="Ay H."/>
            <person name="Ajmi N."/>
            <person name="Altun S."/>
            <person name="Duman M."/>
        </authorList>
    </citation>
    <scope>NUCLEOTIDE SEQUENCE [LARGE SCALE GENOMIC DNA]</scope>
    <source>
        <strain evidence="2 3">Fl-318</strain>
    </source>
</reference>
<dbReference type="EC" id="2.4.-.-" evidence="2"/>
<dbReference type="GO" id="GO:0016757">
    <property type="term" value="F:glycosyltransferase activity"/>
    <property type="evidence" value="ECO:0007669"/>
    <property type="project" value="UniProtKB-KW"/>
</dbReference>
<sequence>MATYNGSNYIKNQVFSILKQLKENDELVISDDGSTDNTLDIIRSFDDRRIVILNHKRNESIRKTTYPHYLVSSNYENALKHAKGDLIFLADQDDIWMNNKIEIMTNYLKNYSLVMSDCSVINESDVIFSDSFFSNIHLPRGLFLNITKPIYHGCCMAFRREVLDLALPFPRQTILHDTWIGVIAENFSDVKFIDDKLVRYRRHFNNSSFSGGKSKNSIYFKMMYRVKFLWQVIERIFSIKLNVLLYKDYKVS</sequence>
<dbReference type="Gene3D" id="3.90.550.10">
    <property type="entry name" value="Spore Coat Polysaccharide Biosynthesis Protein SpsA, Chain A"/>
    <property type="match status" value="1"/>
</dbReference>
<accession>A0ABU4RBZ4</accession>
<gene>
    <name evidence="2" type="ORF">SGQ83_12210</name>
</gene>
<evidence type="ECO:0000313" key="2">
    <source>
        <dbReference type="EMBL" id="MDX6190115.1"/>
    </source>
</evidence>
<dbReference type="InterPro" id="IPR029044">
    <property type="entry name" value="Nucleotide-diphossugar_trans"/>
</dbReference>
<keyword evidence="2" id="KW-0808">Transferase</keyword>
<dbReference type="InterPro" id="IPR001173">
    <property type="entry name" value="Glyco_trans_2-like"/>
</dbReference>
<dbReference type="PANTHER" id="PTHR22916:SF3">
    <property type="entry name" value="UDP-GLCNAC:BETAGAL BETA-1,3-N-ACETYLGLUCOSAMINYLTRANSFERASE-LIKE PROTEIN 1"/>
    <property type="match status" value="1"/>
</dbReference>
<protein>
    <submittedName>
        <fullName evidence="2">Glycosyltransferase</fullName>
        <ecNumber evidence="2">2.4.-.-</ecNumber>
    </submittedName>
</protein>